<dbReference type="AlphaFoldDB" id="A0A6J4V7K0"/>
<evidence type="ECO:0000256" key="1">
    <source>
        <dbReference type="ARBA" id="ARBA00001946"/>
    </source>
</evidence>
<dbReference type="SUPFAM" id="SSF52440">
    <property type="entry name" value="PreATP-grasp domain"/>
    <property type="match status" value="1"/>
</dbReference>
<dbReference type="NCBIfam" id="TIGR02144">
    <property type="entry name" value="LysX_arch"/>
    <property type="match status" value="1"/>
</dbReference>
<evidence type="ECO:0000256" key="10">
    <source>
        <dbReference type="PROSITE-ProRule" id="PRU00409"/>
    </source>
</evidence>
<evidence type="ECO:0000256" key="3">
    <source>
        <dbReference type="ARBA" id="ARBA00022598"/>
    </source>
</evidence>
<evidence type="ECO:0000256" key="8">
    <source>
        <dbReference type="ARBA" id="ARBA00022842"/>
    </source>
</evidence>
<dbReference type="InterPro" id="IPR011761">
    <property type="entry name" value="ATP-grasp"/>
</dbReference>
<dbReference type="NCBIfam" id="TIGR00768">
    <property type="entry name" value="rimK_fam"/>
    <property type="match status" value="1"/>
</dbReference>
<dbReference type="InterPro" id="IPR013815">
    <property type="entry name" value="ATP_grasp_subdomain_1"/>
</dbReference>
<comment type="cofactor">
    <cofactor evidence="1">
        <name>Mg(2+)</name>
        <dbReference type="ChEBI" id="CHEBI:18420"/>
    </cofactor>
</comment>
<evidence type="ECO:0000256" key="9">
    <source>
        <dbReference type="ARBA" id="ARBA00029440"/>
    </source>
</evidence>
<dbReference type="Gene3D" id="3.30.1490.20">
    <property type="entry name" value="ATP-grasp fold, A domain"/>
    <property type="match status" value="1"/>
</dbReference>
<dbReference type="InterPro" id="IPR011870">
    <property type="entry name" value="LysX_arch"/>
</dbReference>
<dbReference type="GO" id="GO:0005737">
    <property type="term" value="C:cytoplasm"/>
    <property type="evidence" value="ECO:0007669"/>
    <property type="project" value="TreeGrafter"/>
</dbReference>
<keyword evidence="6 10" id="KW-0547">Nucleotide-binding</keyword>
<comment type="pathway">
    <text evidence="9">Amino-acid biosynthesis.</text>
</comment>
<accession>A0A6J4V7K0</accession>
<dbReference type="EC" id="6.3.2.n4" evidence="12"/>
<dbReference type="PROSITE" id="PS50975">
    <property type="entry name" value="ATP_GRASP"/>
    <property type="match status" value="1"/>
</dbReference>
<evidence type="ECO:0000313" key="12">
    <source>
        <dbReference type="EMBL" id="CAA9569179.1"/>
    </source>
</evidence>
<keyword evidence="8" id="KW-0460">Magnesium</keyword>
<evidence type="ECO:0000256" key="2">
    <source>
        <dbReference type="ARBA" id="ARBA00006239"/>
    </source>
</evidence>
<dbReference type="InterPro" id="IPR004666">
    <property type="entry name" value="Rp_bS6_RimK/Lys_biosynth_LsyX"/>
</dbReference>
<evidence type="ECO:0000256" key="5">
    <source>
        <dbReference type="ARBA" id="ARBA00022723"/>
    </source>
</evidence>
<evidence type="ECO:0000256" key="6">
    <source>
        <dbReference type="ARBA" id="ARBA00022741"/>
    </source>
</evidence>
<gene>
    <name evidence="12" type="ORF">AVDCRST_MAG49-3419</name>
</gene>
<dbReference type="PANTHER" id="PTHR21621">
    <property type="entry name" value="RIBOSOMAL PROTEIN S6 MODIFICATION PROTEIN"/>
    <property type="match status" value="1"/>
</dbReference>
<organism evidence="12">
    <name type="scientific">uncultured Thermomicrobiales bacterium</name>
    <dbReference type="NCBI Taxonomy" id="1645740"/>
    <lineage>
        <taxon>Bacteria</taxon>
        <taxon>Pseudomonadati</taxon>
        <taxon>Thermomicrobiota</taxon>
        <taxon>Thermomicrobia</taxon>
        <taxon>Thermomicrobiales</taxon>
        <taxon>environmental samples</taxon>
    </lineage>
</organism>
<keyword evidence="7 10" id="KW-0067">ATP-binding</keyword>
<dbReference type="GO" id="GO:0046872">
    <property type="term" value="F:metal ion binding"/>
    <property type="evidence" value="ECO:0007669"/>
    <property type="project" value="UniProtKB-KW"/>
</dbReference>
<reference evidence="12" key="1">
    <citation type="submission" date="2020-02" db="EMBL/GenBank/DDBJ databases">
        <authorList>
            <person name="Meier V. D."/>
        </authorList>
    </citation>
    <scope>NUCLEOTIDE SEQUENCE</scope>
    <source>
        <strain evidence="12">AVDCRST_MAG49</strain>
    </source>
</reference>
<dbReference type="Pfam" id="PF08443">
    <property type="entry name" value="RimK"/>
    <property type="match status" value="1"/>
</dbReference>
<dbReference type="EMBL" id="CADCWG010000230">
    <property type="protein sequence ID" value="CAA9569179.1"/>
    <property type="molecule type" value="Genomic_DNA"/>
</dbReference>
<dbReference type="Pfam" id="PF22626">
    <property type="entry name" value="LysX_preATP_grasp"/>
    <property type="match status" value="1"/>
</dbReference>
<evidence type="ECO:0000256" key="7">
    <source>
        <dbReference type="ARBA" id="ARBA00022840"/>
    </source>
</evidence>
<dbReference type="Gene3D" id="3.30.470.20">
    <property type="entry name" value="ATP-grasp fold, B domain"/>
    <property type="match status" value="1"/>
</dbReference>
<feature type="domain" description="ATP-grasp" evidence="11">
    <location>
        <begin position="116"/>
        <end position="299"/>
    </location>
</feature>
<dbReference type="GO" id="GO:0009085">
    <property type="term" value="P:lysine biosynthetic process"/>
    <property type="evidence" value="ECO:0007669"/>
    <property type="project" value="InterPro"/>
</dbReference>
<keyword evidence="5" id="KW-0479">Metal-binding</keyword>
<dbReference type="InterPro" id="IPR013651">
    <property type="entry name" value="ATP-grasp_RimK-type"/>
</dbReference>
<proteinExistence type="inferred from homology"/>
<dbReference type="GO" id="GO:0018169">
    <property type="term" value="F:ribosomal S6-glutamic acid ligase activity"/>
    <property type="evidence" value="ECO:0007669"/>
    <property type="project" value="TreeGrafter"/>
</dbReference>
<comment type="similarity">
    <text evidence="2">Belongs to the RimK family. LysX subfamily.</text>
</comment>
<dbReference type="InterPro" id="IPR016185">
    <property type="entry name" value="PreATP-grasp_dom_sf"/>
</dbReference>
<dbReference type="InterPro" id="IPR054562">
    <property type="entry name" value="LysX/ArgX_preATP_grasp"/>
</dbReference>
<dbReference type="PANTHER" id="PTHR21621:SF0">
    <property type="entry name" value="BETA-CITRYLGLUTAMATE SYNTHASE B-RELATED"/>
    <property type="match status" value="1"/>
</dbReference>
<dbReference type="SUPFAM" id="SSF56059">
    <property type="entry name" value="Glutathione synthetase ATP-binding domain-like"/>
    <property type="match status" value="1"/>
</dbReference>
<protein>
    <submittedName>
        <fullName evidence="12">Alpha-aminoadipate--LysW ligase (EC)</fullName>
        <ecNumber evidence="12">6.3.2.n4</ecNumber>
    </submittedName>
</protein>
<dbReference type="GO" id="GO:0005524">
    <property type="term" value="F:ATP binding"/>
    <property type="evidence" value="ECO:0007669"/>
    <property type="project" value="UniProtKB-UniRule"/>
</dbReference>
<evidence type="ECO:0000256" key="4">
    <source>
        <dbReference type="ARBA" id="ARBA00022605"/>
    </source>
</evidence>
<dbReference type="Gene3D" id="3.40.50.20">
    <property type="match status" value="1"/>
</dbReference>
<evidence type="ECO:0000259" key="11">
    <source>
        <dbReference type="PROSITE" id="PS50975"/>
    </source>
</evidence>
<name>A0A6J4V7K0_9BACT</name>
<keyword evidence="4" id="KW-0028">Amino-acid biosynthesis</keyword>
<dbReference type="GO" id="GO:0009432">
    <property type="term" value="P:SOS response"/>
    <property type="evidence" value="ECO:0007669"/>
    <property type="project" value="TreeGrafter"/>
</dbReference>
<sequence>MTGFPDTLPPVDATVPTATGPRLGVLVSHLRPEEKLILAAARSRGIAVAPLFDRDLVLDLAKPAPSASGLAVDVVLDRCVAHQRGLYALRALERWGVPTLNTAAAVAVCDDKAQTSIALEAAGVPTPRTLLAFDTGSALAACEAVGYPAVLKPITGSWGRLLAKVNGPEQARAVLAQKAEHGSFHHEVIYVQEFVAKPGRDIRAYVVGDRVLAASYRSAPHWVTNSARGAVSTPCPVTPEIEALALRACAAVGARLAGVDLFEVGDGFQVVEVNSGGEFKGLMTTTDVDIAAEIVAEALRVAARRTPAPTPA</sequence>
<keyword evidence="3 12" id="KW-0436">Ligase</keyword>